<keyword evidence="1" id="KW-0678">Repressor</keyword>
<dbReference type="SUPFAM" id="SSF46955">
    <property type="entry name" value="Putative DNA-binding domain"/>
    <property type="match status" value="1"/>
</dbReference>
<evidence type="ECO:0000256" key="2">
    <source>
        <dbReference type="ARBA" id="ARBA00023015"/>
    </source>
</evidence>
<keyword evidence="7" id="KW-1185">Reference proteome</keyword>
<dbReference type="EMBL" id="JAFLWD010000006">
    <property type="protein sequence ID" value="MBO0439252.1"/>
    <property type="molecule type" value="Genomic_DNA"/>
</dbReference>
<keyword evidence="4" id="KW-0804">Transcription</keyword>
<protein>
    <submittedName>
        <fullName evidence="6">MerR family transcriptional regulator</fullName>
    </submittedName>
</protein>
<dbReference type="PRINTS" id="PR00040">
    <property type="entry name" value="HTHMERR"/>
</dbReference>
<reference evidence="6 7" key="1">
    <citation type="submission" date="2021-03" db="EMBL/GenBank/DDBJ databases">
        <title>Enterococcal diversity collection.</title>
        <authorList>
            <person name="Gilmore M.S."/>
            <person name="Schwartzman J."/>
            <person name="Van Tyne D."/>
            <person name="Martin M."/>
            <person name="Earl A.M."/>
            <person name="Manson A.L."/>
            <person name="Straub T."/>
            <person name="Salamzade R."/>
            <person name="Saavedra J."/>
            <person name="Lebreton F."/>
            <person name="Prichula J."/>
            <person name="Schaufler K."/>
            <person name="Gaca A."/>
            <person name="Sgardioli B."/>
            <person name="Wagenaar J."/>
            <person name="Strong T."/>
        </authorList>
    </citation>
    <scope>NUCLEOTIDE SEQUENCE [LARGE SCALE GENOMIC DNA]</scope>
    <source>
        <strain evidence="6 7">DIV0869a</strain>
    </source>
</reference>
<gene>
    <name evidence="6" type="ORF">JZO69_02615</name>
</gene>
<evidence type="ECO:0000256" key="4">
    <source>
        <dbReference type="ARBA" id="ARBA00023163"/>
    </source>
</evidence>
<organism evidence="6 7">
    <name type="scientific">Candidatus Enterococcus ikei</name>
    <dbReference type="NCBI Taxonomy" id="2815326"/>
    <lineage>
        <taxon>Bacteria</taxon>
        <taxon>Bacillati</taxon>
        <taxon>Bacillota</taxon>
        <taxon>Bacilli</taxon>
        <taxon>Lactobacillales</taxon>
        <taxon>Enterococcaceae</taxon>
        <taxon>Enterococcus</taxon>
    </lineage>
</organism>
<evidence type="ECO:0000313" key="6">
    <source>
        <dbReference type="EMBL" id="MBO0439252.1"/>
    </source>
</evidence>
<dbReference type="Proteomes" id="UP000664632">
    <property type="component" value="Unassembled WGS sequence"/>
</dbReference>
<accession>A0ABS3GVJ6</accession>
<evidence type="ECO:0000256" key="1">
    <source>
        <dbReference type="ARBA" id="ARBA00022491"/>
    </source>
</evidence>
<evidence type="ECO:0000259" key="5">
    <source>
        <dbReference type="PROSITE" id="PS50937"/>
    </source>
</evidence>
<evidence type="ECO:0000256" key="3">
    <source>
        <dbReference type="ARBA" id="ARBA00023125"/>
    </source>
</evidence>
<keyword evidence="2" id="KW-0805">Transcription regulation</keyword>
<feature type="domain" description="HTH merR-type" evidence="5">
    <location>
        <begin position="5"/>
        <end position="74"/>
    </location>
</feature>
<dbReference type="PANTHER" id="PTHR30204">
    <property type="entry name" value="REDOX-CYCLING DRUG-SENSING TRANSCRIPTIONAL ACTIVATOR SOXR"/>
    <property type="match status" value="1"/>
</dbReference>
<sequence length="240" mass="27768">MSEKLMTISELAKVFKINPHTIRHYEEKGIFPPSEISENRYRKYGLSEAYQLSFILFLRELGLSLASVKMLIDEGSRSDYTNVLLEKKAKIMEEKLRLEKLSKIVDEQIEISSKSKDDMYTVNHAIDLSLLKRVPVSESFSISDLVEIKLNTGLLMQKIYYIIHETFYDICIEKRDGGHFRIESGKYNFQVIEIGSEKELDKKLENVIINQGLPLIAIEDSERFLITGNRISIKVLGEKR</sequence>
<dbReference type="SMART" id="SM00422">
    <property type="entry name" value="HTH_MERR"/>
    <property type="match status" value="1"/>
</dbReference>
<proteinExistence type="predicted"/>
<dbReference type="PANTHER" id="PTHR30204:SF69">
    <property type="entry name" value="MERR-FAMILY TRANSCRIPTIONAL REGULATOR"/>
    <property type="match status" value="1"/>
</dbReference>
<name>A0ABS3GVJ6_9ENTE</name>
<dbReference type="Pfam" id="PF13411">
    <property type="entry name" value="MerR_1"/>
    <property type="match status" value="1"/>
</dbReference>
<dbReference type="RefSeq" id="WP_207111349.1">
    <property type="nucleotide sequence ID" value="NZ_JAFLWD010000006.1"/>
</dbReference>
<dbReference type="InterPro" id="IPR000551">
    <property type="entry name" value="MerR-type_HTH_dom"/>
</dbReference>
<dbReference type="Gene3D" id="1.10.1660.10">
    <property type="match status" value="1"/>
</dbReference>
<comment type="caution">
    <text evidence="6">The sequence shown here is derived from an EMBL/GenBank/DDBJ whole genome shotgun (WGS) entry which is preliminary data.</text>
</comment>
<keyword evidence="3" id="KW-0238">DNA-binding</keyword>
<dbReference type="InterPro" id="IPR047057">
    <property type="entry name" value="MerR_fam"/>
</dbReference>
<dbReference type="PROSITE" id="PS50937">
    <property type="entry name" value="HTH_MERR_2"/>
    <property type="match status" value="1"/>
</dbReference>
<dbReference type="InterPro" id="IPR009061">
    <property type="entry name" value="DNA-bd_dom_put_sf"/>
</dbReference>
<evidence type="ECO:0000313" key="7">
    <source>
        <dbReference type="Proteomes" id="UP000664632"/>
    </source>
</evidence>